<dbReference type="EMBL" id="JABVEC010000006">
    <property type="protein sequence ID" value="MBC6465994.1"/>
    <property type="molecule type" value="Genomic_DNA"/>
</dbReference>
<keyword evidence="1" id="KW-0812">Transmembrane</keyword>
<keyword evidence="1" id="KW-0472">Membrane</keyword>
<proteinExistence type="predicted"/>
<dbReference type="RefSeq" id="WP_187243003.1">
    <property type="nucleotide sequence ID" value="NZ_BAAAOK010000028.1"/>
</dbReference>
<feature type="transmembrane region" description="Helical" evidence="1">
    <location>
        <begin position="120"/>
        <end position="147"/>
    </location>
</feature>
<evidence type="ECO:0000256" key="1">
    <source>
        <dbReference type="SAM" id="Phobius"/>
    </source>
</evidence>
<gene>
    <name evidence="2" type="ORF">HKK74_10845</name>
</gene>
<feature type="transmembrane region" description="Helical" evidence="1">
    <location>
        <begin position="302"/>
        <end position="321"/>
    </location>
</feature>
<feature type="transmembrane region" description="Helical" evidence="1">
    <location>
        <begin position="438"/>
        <end position="461"/>
    </location>
</feature>
<feature type="transmembrane region" description="Helical" evidence="1">
    <location>
        <begin position="468"/>
        <end position="486"/>
    </location>
</feature>
<feature type="transmembrane region" description="Helical" evidence="1">
    <location>
        <begin position="506"/>
        <end position="529"/>
    </location>
</feature>
<feature type="transmembrane region" description="Helical" evidence="1">
    <location>
        <begin position="75"/>
        <end position="100"/>
    </location>
</feature>
<feature type="transmembrane region" description="Helical" evidence="1">
    <location>
        <begin position="189"/>
        <end position="207"/>
    </location>
</feature>
<accession>A0ABR7LMD9</accession>
<evidence type="ECO:0000313" key="3">
    <source>
        <dbReference type="Proteomes" id="UP000805614"/>
    </source>
</evidence>
<feature type="transmembrane region" description="Helical" evidence="1">
    <location>
        <begin position="351"/>
        <end position="373"/>
    </location>
</feature>
<feature type="transmembrane region" description="Helical" evidence="1">
    <location>
        <begin position="22"/>
        <end position="44"/>
    </location>
</feature>
<keyword evidence="3" id="KW-1185">Reference proteome</keyword>
<protein>
    <submittedName>
        <fullName evidence="2">Anibiotic ABC transporter</fullName>
    </submittedName>
</protein>
<feature type="transmembrane region" description="Helical" evidence="1">
    <location>
        <begin position="245"/>
        <end position="267"/>
    </location>
</feature>
<feature type="transmembrane region" description="Helical" evidence="1">
    <location>
        <begin position="159"/>
        <end position="182"/>
    </location>
</feature>
<dbReference type="Proteomes" id="UP000805614">
    <property type="component" value="Unassembled WGS sequence"/>
</dbReference>
<comment type="caution">
    <text evidence="2">The sequence shown here is derived from an EMBL/GenBank/DDBJ whole genome shotgun (WGS) entry which is preliminary data.</text>
</comment>
<reference evidence="2 3" key="1">
    <citation type="submission" date="2020-06" db="EMBL/GenBank/DDBJ databases">
        <title>Actinomadura xiongansis sp. nov., isolated from soil of Baiyangdian.</title>
        <authorList>
            <person name="Zhang X."/>
        </authorList>
    </citation>
    <scope>NUCLEOTIDE SEQUENCE [LARGE SCALE GENOMIC DNA]</scope>
    <source>
        <strain evidence="2 3">HBUM206468</strain>
    </source>
</reference>
<organism evidence="2 3">
    <name type="scientific">Actinomadura alba</name>
    <dbReference type="NCBI Taxonomy" id="406431"/>
    <lineage>
        <taxon>Bacteria</taxon>
        <taxon>Bacillati</taxon>
        <taxon>Actinomycetota</taxon>
        <taxon>Actinomycetes</taxon>
        <taxon>Streptosporangiales</taxon>
        <taxon>Thermomonosporaceae</taxon>
        <taxon>Actinomadura</taxon>
    </lineage>
</organism>
<name>A0ABR7LMD9_9ACTN</name>
<keyword evidence="1" id="KW-1133">Transmembrane helix</keyword>
<feature type="transmembrane region" description="Helical" evidence="1">
    <location>
        <begin position="401"/>
        <end position="426"/>
    </location>
</feature>
<sequence>MTAFAGTLTLTRLALRRDRIQLPVWLVGLIAMAMATASSVTGLYDTAQERAAYARTNVTSVVSRVFNGAVTDPGIGAITMVETFGLLAVLTALMSTMAVVRHTRQNEETGRAEMVGAAVVGRYAGLTSALIVAVGANVVLAVLFASALLANDLPAEGSLAAGAALGAVGVAFAGIAAVTAQVSESARGANGLAGSCVGLAYLFRAAGDGLAEPGPSGMAAESAWPSWLSPIGWGQRIGPFHDDDWWILAVYAAFFAGLVAVAFVLTAHRDVGTGMMPVRSGPATASRGLLSSVGLAWRLQRGVLIGWAAGMAVMGAAFGAVGHDAEEMLGGSDDLTDLIGRLGGGGSLIDVYFSAMMGILGTVIAGYTVQALLRMRAEETGPLESVLATAVSRPRWMSGHIACAVLGTVVLLLLTGLSTGLAYGIATGTMSDLPGLMAAALVQAPATLALAGFVIVMLGLLPRWSVALSWAGLTVCLVIKQIGPILELPQAVMNISPFSHVPALPAGDVTVVPIVVLLSAAIALGALGLRAFRRRDLAY</sequence>
<evidence type="ECO:0000313" key="2">
    <source>
        <dbReference type="EMBL" id="MBC6465994.1"/>
    </source>
</evidence>